<name>A0A9N9FM29_FUNMO</name>
<feature type="domain" description="AAA-ATPase-like" evidence="1">
    <location>
        <begin position="111"/>
        <end position="324"/>
    </location>
</feature>
<sequence>MHPYQTPAEQNLRHDKTINRIILNTIIRSYSRSSTALTPQLDKTSDGSSVNATKVHNNQSAVFTDNPAEGDNQKMAFLRKLVQSHAFHFPLSHIFPRFLSNVPSSRIFPTASFDLLKLEGFYYLDKTHFIPKIEALGPAILSLRPRRFGKTLFLSTLSSYYDVKNRERFNQLFQDLYIGKNPTPLASEFLVLNFNFAGLRTNGLYEIFQENFHKTLNMKIKKFMPRYKQELGNNHFRIDGENDALVNFRMLLDAVELSDNKLYICIDEYDGSMNEALKNKTLHHHKIELIESSFKQFFSILKTACDENIARVFLTGVTPVVMAEFTSGFNISVDLTLDEEFWDLYGFKKSEIKILLDKAFGNNLSDNIKEQIMSWLKEENDGYFFHRDQPEGIFNTARVLYSLNRRPFNSANGIEQRFRLSNIRKLATDRSPLLSFMFYTGAITYQPNPSPASLQHNFRIPNRIAEREFITEALKIYDWKKEDLTPVRNCLQILEAEYNIEPLCRFIEKTLLKPLKDNSVKHSNEETLKQTFMDTLILTLHADIEPEFQVFPQSSNFGGKAIDLVKTSSGKMIAIEFDNIKMENVKLDGARGSWQEATEVSRSLLEKSEDEILNLEIKDIYRPNQKTVREALESKIKNKSNEYLDPLKKQHDAELSCNFIVLRVGLHRLISSRVYCVDE</sequence>
<keyword evidence="3" id="KW-1185">Reference proteome</keyword>
<proteinExistence type="predicted"/>
<organism evidence="2 3">
    <name type="scientific">Funneliformis mosseae</name>
    <name type="common">Endomycorrhizal fungus</name>
    <name type="synonym">Glomus mosseae</name>
    <dbReference type="NCBI Taxonomy" id="27381"/>
    <lineage>
        <taxon>Eukaryota</taxon>
        <taxon>Fungi</taxon>
        <taxon>Fungi incertae sedis</taxon>
        <taxon>Mucoromycota</taxon>
        <taxon>Glomeromycotina</taxon>
        <taxon>Glomeromycetes</taxon>
        <taxon>Glomerales</taxon>
        <taxon>Glomeraceae</taxon>
        <taxon>Funneliformis</taxon>
    </lineage>
</organism>
<evidence type="ECO:0000313" key="3">
    <source>
        <dbReference type="Proteomes" id="UP000789375"/>
    </source>
</evidence>
<dbReference type="PANTHER" id="PTHR34825">
    <property type="entry name" value="CONSERVED PROTEIN, WITH A WEAK D-GALACTARATE DEHYDRATASE/ALTRONATE HYDROLASE DOMAIN"/>
    <property type="match status" value="1"/>
</dbReference>
<dbReference type="PANTHER" id="PTHR34825:SF2">
    <property type="entry name" value="AAA-ATPASE-LIKE DOMAIN-CONTAINING PROTEIN"/>
    <property type="match status" value="1"/>
</dbReference>
<dbReference type="Proteomes" id="UP000789375">
    <property type="component" value="Unassembled WGS sequence"/>
</dbReference>
<dbReference type="AlphaFoldDB" id="A0A9N9FM29"/>
<accession>A0A9N9FM29</accession>
<comment type="caution">
    <text evidence="2">The sequence shown here is derived from an EMBL/GenBank/DDBJ whole genome shotgun (WGS) entry which is preliminary data.</text>
</comment>
<reference evidence="2" key="1">
    <citation type="submission" date="2021-06" db="EMBL/GenBank/DDBJ databases">
        <authorList>
            <person name="Kallberg Y."/>
            <person name="Tangrot J."/>
            <person name="Rosling A."/>
        </authorList>
    </citation>
    <scope>NUCLEOTIDE SEQUENCE</scope>
    <source>
        <strain evidence="2">87-6 pot B 2015</strain>
    </source>
</reference>
<gene>
    <name evidence="2" type="ORF">FMOSSE_LOCUS6216</name>
</gene>
<dbReference type="Pfam" id="PF09820">
    <property type="entry name" value="AAA-ATPase_like"/>
    <property type="match status" value="1"/>
</dbReference>
<evidence type="ECO:0000259" key="1">
    <source>
        <dbReference type="Pfam" id="PF09820"/>
    </source>
</evidence>
<protein>
    <submittedName>
        <fullName evidence="2">14617_t:CDS:1</fullName>
    </submittedName>
</protein>
<dbReference type="InterPro" id="IPR018631">
    <property type="entry name" value="AAA-ATPase-like_dom"/>
</dbReference>
<dbReference type="InterPro" id="IPR027417">
    <property type="entry name" value="P-loop_NTPase"/>
</dbReference>
<dbReference type="Gene3D" id="3.40.50.300">
    <property type="entry name" value="P-loop containing nucleotide triphosphate hydrolases"/>
    <property type="match status" value="1"/>
</dbReference>
<dbReference type="EMBL" id="CAJVPP010001283">
    <property type="protein sequence ID" value="CAG8545939.1"/>
    <property type="molecule type" value="Genomic_DNA"/>
</dbReference>
<evidence type="ECO:0000313" key="2">
    <source>
        <dbReference type="EMBL" id="CAG8545939.1"/>
    </source>
</evidence>